<reference evidence="5" key="2">
    <citation type="submission" date="2019-09" db="UniProtKB">
        <authorList>
            <consortium name="WormBaseParasite"/>
        </authorList>
    </citation>
    <scope>IDENTIFICATION</scope>
</reference>
<dbReference type="EMBL" id="UZAH01027216">
    <property type="protein sequence ID" value="VDO89710.1"/>
    <property type="molecule type" value="Genomic_DNA"/>
</dbReference>
<dbReference type="WBParaSite" id="HPBE_0001174901-mRNA-1">
    <property type="protein sequence ID" value="HPBE_0001174901-mRNA-1"/>
    <property type="gene ID" value="HPBE_0001174901"/>
</dbReference>
<feature type="compositionally biased region" description="Acidic residues" evidence="2">
    <location>
        <begin position="15"/>
        <end position="35"/>
    </location>
</feature>
<feature type="compositionally biased region" description="Polar residues" evidence="2">
    <location>
        <begin position="665"/>
        <end position="676"/>
    </location>
</feature>
<evidence type="ECO:0000313" key="3">
    <source>
        <dbReference type="EMBL" id="VDO89710.1"/>
    </source>
</evidence>
<gene>
    <name evidence="3" type="ORF">HPBE_LOCUS11750</name>
</gene>
<evidence type="ECO:0000256" key="2">
    <source>
        <dbReference type="SAM" id="MobiDB-lite"/>
    </source>
</evidence>
<dbReference type="AlphaFoldDB" id="A0A183FUA6"/>
<keyword evidence="1" id="KW-0175">Coiled coil</keyword>
<feature type="compositionally biased region" description="Basic and acidic residues" evidence="2">
    <location>
        <begin position="652"/>
        <end position="663"/>
    </location>
</feature>
<feature type="compositionally biased region" description="Polar residues" evidence="2">
    <location>
        <begin position="614"/>
        <end position="636"/>
    </location>
</feature>
<evidence type="ECO:0000313" key="4">
    <source>
        <dbReference type="Proteomes" id="UP000050761"/>
    </source>
</evidence>
<proteinExistence type="predicted"/>
<protein>
    <submittedName>
        <fullName evidence="5">CXXC-type domain-containing protein</fullName>
    </submittedName>
</protein>
<name>A0A183FUA6_HELPZ</name>
<dbReference type="OrthoDB" id="5856533at2759"/>
<feature type="region of interest" description="Disordered" evidence="2">
    <location>
        <begin position="146"/>
        <end position="290"/>
    </location>
</feature>
<dbReference type="Proteomes" id="UP000050761">
    <property type="component" value="Unassembled WGS sequence"/>
</dbReference>
<evidence type="ECO:0000256" key="1">
    <source>
        <dbReference type="SAM" id="Coils"/>
    </source>
</evidence>
<feature type="compositionally biased region" description="Basic residues" evidence="2">
    <location>
        <begin position="207"/>
        <end position="217"/>
    </location>
</feature>
<feature type="compositionally biased region" description="Basic and acidic residues" evidence="2">
    <location>
        <begin position="233"/>
        <end position="262"/>
    </location>
</feature>
<accession>A0A183FUA6</accession>
<sequence>MTAVEAGTPPSADVLVEEPAADDEVVLPDGEEPTEEQVANAMRLSGSAEASPDESTGSEESKSGQTSCAISSDIQDDFKCPTCGSTDDPSFMHCKKILKQTGTNFGAFVWRYRCARQACAKFFGDYYAYDKVSNSFVRLPEDADMVEQGKNEEEQRPEVPAVEDEDDDSDSAHSPPVAENIEPTAAEDTKAEDEPPSKEEPVEKTPHRSGRRARQTIRKSTAVVAKVKTPLSAEKKNQTPASLEKKKPEKTPISKVPKEAKSRVTPKRQPKKPVEAEKASSAPPAKKLPKGYVYEPVLDPQQQQQKVTEMIQKASIANGSMVPSSSECSTQTMCPAHVFSTLIDQLVNTQAESSVGSSLTTESPSTLPAHVARRLMISQQLIQRQSNELCRVQEENKRLYNIVALMNSVIRKFGDEYTPELRHLRDAIVVLKREFSFYQDEFVAEAKKSVVNIQARIDLHIKEREAADERADGFLRKISERDRDVILANKARDRAERKLKDSLYVANNAKCAHCQISDRMRAHLTDVVAEKTVLLEKSQKECQDLSRRADQSERISRILSKESEKLKFDLNTWKSDAERNLAEIARLKEELKRASAGHPMLNATTAMLQKPKADSQSPRQAASHSNSPAVPSSNEKPGTPRDSDPKGATTAQDERSNSTEAEVKPTSSGNRTSQGNPAARTPPEDPASPFSSWLGKVGPLYPLFSALNSSSNLMAAEDQIF</sequence>
<evidence type="ECO:0000313" key="5">
    <source>
        <dbReference type="WBParaSite" id="HPBE_0001174901-mRNA-1"/>
    </source>
</evidence>
<keyword evidence="4" id="KW-1185">Reference proteome</keyword>
<reference evidence="3 4" key="1">
    <citation type="submission" date="2018-11" db="EMBL/GenBank/DDBJ databases">
        <authorList>
            <consortium name="Pathogen Informatics"/>
        </authorList>
    </citation>
    <scope>NUCLEOTIDE SEQUENCE [LARGE SCALE GENOMIC DNA]</scope>
</reference>
<organism evidence="4 5">
    <name type="scientific">Heligmosomoides polygyrus</name>
    <name type="common">Parasitic roundworm</name>
    <dbReference type="NCBI Taxonomy" id="6339"/>
    <lineage>
        <taxon>Eukaryota</taxon>
        <taxon>Metazoa</taxon>
        <taxon>Ecdysozoa</taxon>
        <taxon>Nematoda</taxon>
        <taxon>Chromadorea</taxon>
        <taxon>Rhabditida</taxon>
        <taxon>Rhabditina</taxon>
        <taxon>Rhabditomorpha</taxon>
        <taxon>Strongyloidea</taxon>
        <taxon>Heligmosomidae</taxon>
        <taxon>Heligmosomoides</taxon>
    </lineage>
</organism>
<feature type="region of interest" description="Disordered" evidence="2">
    <location>
        <begin position="608"/>
        <end position="695"/>
    </location>
</feature>
<feature type="coiled-coil region" evidence="1">
    <location>
        <begin position="528"/>
        <end position="597"/>
    </location>
</feature>
<accession>A0A3P7YNH3</accession>
<feature type="region of interest" description="Disordered" evidence="2">
    <location>
        <begin position="1"/>
        <end position="68"/>
    </location>
</feature>
<feature type="compositionally biased region" description="Basic and acidic residues" evidence="2">
    <location>
        <begin position="147"/>
        <end position="157"/>
    </location>
</feature>
<feature type="compositionally biased region" description="Basic and acidic residues" evidence="2">
    <location>
        <begin position="187"/>
        <end position="206"/>
    </location>
</feature>